<protein>
    <submittedName>
        <fullName evidence="4">Putative spermidine/putrescine transport system substrate-binding protein</fullName>
    </submittedName>
</protein>
<evidence type="ECO:0000313" key="4">
    <source>
        <dbReference type="EMBL" id="MBB3978295.1"/>
    </source>
</evidence>
<organism evidence="4 5">
    <name type="scientific">Mycoplana azooxidifex</name>
    <dbReference type="NCBI Taxonomy" id="1636188"/>
    <lineage>
        <taxon>Bacteria</taxon>
        <taxon>Pseudomonadati</taxon>
        <taxon>Pseudomonadota</taxon>
        <taxon>Alphaproteobacteria</taxon>
        <taxon>Hyphomicrobiales</taxon>
        <taxon>Rhizobiaceae</taxon>
        <taxon>Mycoplana</taxon>
    </lineage>
</organism>
<reference evidence="4 5" key="1">
    <citation type="submission" date="2020-08" db="EMBL/GenBank/DDBJ databases">
        <title>Genomic Encyclopedia of Type Strains, Phase IV (KMG-IV): sequencing the most valuable type-strain genomes for metagenomic binning, comparative biology and taxonomic classification.</title>
        <authorList>
            <person name="Goeker M."/>
        </authorList>
    </citation>
    <scope>NUCLEOTIDE SEQUENCE [LARGE SCALE GENOMIC DNA]</scope>
    <source>
        <strain evidence="4 5">DSM 100211</strain>
    </source>
</reference>
<dbReference type="RefSeq" id="WP_246422742.1">
    <property type="nucleotide sequence ID" value="NZ_JACIEE010000007.1"/>
</dbReference>
<dbReference type="GO" id="GO:0030976">
    <property type="term" value="F:thiamine pyrophosphate binding"/>
    <property type="evidence" value="ECO:0007669"/>
    <property type="project" value="TreeGrafter"/>
</dbReference>
<keyword evidence="5" id="KW-1185">Reference proteome</keyword>
<keyword evidence="1 3" id="KW-0732">Signal</keyword>
<dbReference type="Gene3D" id="3.40.190.10">
    <property type="entry name" value="Periplasmic binding protein-like II"/>
    <property type="match status" value="2"/>
</dbReference>
<dbReference type="PANTHER" id="PTHR30006">
    <property type="entry name" value="THIAMINE-BINDING PERIPLASMIC PROTEIN-RELATED"/>
    <property type="match status" value="1"/>
</dbReference>
<feature type="region of interest" description="Disordered" evidence="2">
    <location>
        <begin position="377"/>
        <end position="410"/>
    </location>
</feature>
<evidence type="ECO:0000313" key="5">
    <source>
        <dbReference type="Proteomes" id="UP000574761"/>
    </source>
</evidence>
<dbReference type="Pfam" id="PF13343">
    <property type="entry name" value="SBP_bac_6"/>
    <property type="match status" value="1"/>
</dbReference>
<dbReference type="GO" id="GO:0015888">
    <property type="term" value="P:thiamine transport"/>
    <property type="evidence" value="ECO:0007669"/>
    <property type="project" value="TreeGrafter"/>
</dbReference>
<comment type="caution">
    <text evidence="4">The sequence shown here is derived from an EMBL/GenBank/DDBJ whole genome shotgun (WGS) entry which is preliminary data.</text>
</comment>
<name>A0A7W6D7S9_9HYPH</name>
<sequence length="410" mass="44054">MKRMPGMRAPKLLALSTMVLLASLAVAAASPPSEIVAAARREGRLIVVALPRDWCDYGRIIDGFEQKYGLVVDERAPEASSEQVLDAIRAGRDEDDASAPDVIDVGLSFAVAAKKEGLLQPYRISTWGSVPGDARDADGYWYGGYYGVLAFAVNTDRVPRLPTDWADLASAEFRGSVGIAGDIGSNQTIQTVLAAGLSATNGRMDEAAQRGLAFFAELHRIGNFVPIIGNAASLADGRTPILIRWDYLALGDRDALRDKARIEVVRPRTGRLAGIYAQAISAFARHPSAARLWMEHLYSDEAQLFMLGGGCQPIRLSALMHEGKVPASLQRDLPTLNDEQGGGRSEPLFPTIEELERARDIIMKGWEGIVGVTIECQPAEEPDPGPISQQGTGTQLAARPLQCPGGPSVQ</sequence>
<evidence type="ECO:0000256" key="2">
    <source>
        <dbReference type="SAM" id="MobiDB-lite"/>
    </source>
</evidence>
<evidence type="ECO:0000256" key="3">
    <source>
        <dbReference type="SAM" id="SignalP"/>
    </source>
</evidence>
<gene>
    <name evidence="4" type="ORF">GGQ64_003529</name>
</gene>
<dbReference type="SUPFAM" id="SSF53850">
    <property type="entry name" value="Periplasmic binding protein-like II"/>
    <property type="match status" value="1"/>
</dbReference>
<evidence type="ECO:0000256" key="1">
    <source>
        <dbReference type="ARBA" id="ARBA00022729"/>
    </source>
</evidence>
<dbReference type="PANTHER" id="PTHR30006:SF2">
    <property type="entry name" value="ABC TRANSPORTER SUBSTRATE-BINDING PROTEIN"/>
    <property type="match status" value="1"/>
</dbReference>
<dbReference type="EMBL" id="JACIEE010000007">
    <property type="protein sequence ID" value="MBB3978295.1"/>
    <property type="molecule type" value="Genomic_DNA"/>
</dbReference>
<feature type="signal peptide" evidence="3">
    <location>
        <begin position="1"/>
        <end position="27"/>
    </location>
</feature>
<dbReference type="Proteomes" id="UP000574761">
    <property type="component" value="Unassembled WGS sequence"/>
</dbReference>
<dbReference type="GO" id="GO:0030975">
    <property type="term" value="F:thiamine binding"/>
    <property type="evidence" value="ECO:0007669"/>
    <property type="project" value="TreeGrafter"/>
</dbReference>
<accession>A0A7W6D7S9</accession>
<proteinExistence type="predicted"/>
<dbReference type="GO" id="GO:0030288">
    <property type="term" value="C:outer membrane-bounded periplasmic space"/>
    <property type="evidence" value="ECO:0007669"/>
    <property type="project" value="TreeGrafter"/>
</dbReference>
<feature type="chain" id="PRO_5031284034" evidence="3">
    <location>
        <begin position="28"/>
        <end position="410"/>
    </location>
</feature>
<dbReference type="AlphaFoldDB" id="A0A7W6D7S9"/>